<dbReference type="GO" id="GO:0071422">
    <property type="term" value="P:succinate transmembrane transport"/>
    <property type="evidence" value="ECO:0007669"/>
    <property type="project" value="TreeGrafter"/>
</dbReference>
<keyword evidence="5 6" id="KW-0472">Membrane</keyword>
<dbReference type="InterPro" id="IPR047623">
    <property type="entry name" value="SatP"/>
</dbReference>
<keyword evidence="3 6" id="KW-0812">Transmembrane</keyword>
<dbReference type="GO" id="GO:0005886">
    <property type="term" value="C:plasma membrane"/>
    <property type="evidence" value="ECO:0007669"/>
    <property type="project" value="TreeGrafter"/>
</dbReference>
<reference evidence="7" key="1">
    <citation type="journal article" date="2014" name="Front. Microbiol.">
        <title>High frequency of phylogenetically diverse reductive dehalogenase-homologous genes in deep subseafloor sedimentary metagenomes.</title>
        <authorList>
            <person name="Kawai M."/>
            <person name="Futagami T."/>
            <person name="Toyoda A."/>
            <person name="Takaki Y."/>
            <person name="Nishi S."/>
            <person name="Hori S."/>
            <person name="Arai W."/>
            <person name="Tsubouchi T."/>
            <person name="Morono Y."/>
            <person name="Uchiyama I."/>
            <person name="Ito T."/>
            <person name="Fujiyama A."/>
            <person name="Inagaki F."/>
            <person name="Takami H."/>
        </authorList>
    </citation>
    <scope>NUCLEOTIDE SEQUENCE</scope>
    <source>
        <strain evidence="7">Expedition CK06-06</strain>
    </source>
</reference>
<evidence type="ECO:0000256" key="4">
    <source>
        <dbReference type="ARBA" id="ARBA00022989"/>
    </source>
</evidence>
<evidence type="ECO:0000256" key="2">
    <source>
        <dbReference type="ARBA" id="ARBA00005587"/>
    </source>
</evidence>
<feature type="non-terminal residue" evidence="7">
    <location>
        <position position="1"/>
    </location>
</feature>
<dbReference type="GO" id="GO:0015360">
    <property type="term" value="F:acetate:proton symporter activity"/>
    <property type="evidence" value="ECO:0007669"/>
    <property type="project" value="TreeGrafter"/>
</dbReference>
<dbReference type="PANTHER" id="PTHR30178:SF3">
    <property type="entry name" value="SUCCINATE-ACETATE_PROTON SYMPORTER SATP"/>
    <property type="match status" value="1"/>
</dbReference>
<dbReference type="AlphaFoldDB" id="X1V813"/>
<keyword evidence="4 6" id="KW-1133">Transmembrane helix</keyword>
<feature type="transmembrane region" description="Helical" evidence="6">
    <location>
        <begin position="20"/>
        <end position="39"/>
    </location>
</feature>
<evidence type="ECO:0008006" key="8">
    <source>
        <dbReference type="Google" id="ProtNLM"/>
    </source>
</evidence>
<organism evidence="7">
    <name type="scientific">marine sediment metagenome</name>
    <dbReference type="NCBI Taxonomy" id="412755"/>
    <lineage>
        <taxon>unclassified sequences</taxon>
        <taxon>metagenomes</taxon>
        <taxon>ecological metagenomes</taxon>
    </lineage>
</organism>
<dbReference type="Pfam" id="PF01184">
    <property type="entry name" value="Gpr1_Fun34_YaaH"/>
    <property type="match status" value="1"/>
</dbReference>
<feature type="transmembrane region" description="Helical" evidence="6">
    <location>
        <begin position="46"/>
        <end position="67"/>
    </location>
</feature>
<evidence type="ECO:0000313" key="7">
    <source>
        <dbReference type="EMBL" id="GAJ12372.1"/>
    </source>
</evidence>
<comment type="subcellular location">
    <subcellularLocation>
        <location evidence="1">Membrane</location>
        <topology evidence="1">Multi-pass membrane protein</topology>
    </subcellularLocation>
</comment>
<gene>
    <name evidence="7" type="ORF">S12H4_52987</name>
</gene>
<name>X1V813_9ZZZZ</name>
<evidence type="ECO:0000256" key="6">
    <source>
        <dbReference type="SAM" id="Phobius"/>
    </source>
</evidence>
<comment type="similarity">
    <text evidence="2">Belongs to the acetate uptake transporter (AceTr) (TC 2.A.96) family.</text>
</comment>
<comment type="caution">
    <text evidence="7">The sequence shown here is derived from an EMBL/GenBank/DDBJ whole genome shotgun (WGS) entry which is preliminary data.</text>
</comment>
<dbReference type="InterPro" id="IPR000791">
    <property type="entry name" value="Gpr1/Fun34/SatP-like"/>
</dbReference>
<dbReference type="PANTHER" id="PTHR30178">
    <property type="entry name" value="INNER MEMBRANE PROTEIN YAAH"/>
    <property type="match status" value="1"/>
</dbReference>
<protein>
    <recommendedName>
        <fullName evidence="8">EamA domain-containing protein</fullName>
    </recommendedName>
</protein>
<dbReference type="EMBL" id="BARW01033684">
    <property type="protein sequence ID" value="GAJ12372.1"/>
    <property type="molecule type" value="Genomic_DNA"/>
</dbReference>
<evidence type="ECO:0000256" key="3">
    <source>
        <dbReference type="ARBA" id="ARBA00022692"/>
    </source>
</evidence>
<evidence type="ECO:0000256" key="5">
    <source>
        <dbReference type="ARBA" id="ARBA00023136"/>
    </source>
</evidence>
<sequence length="78" mass="8367">AWGIFTLYATVVSFKISKGLVSVFVPLTITFFLLAVGEFSPGFKTVGGYMGIITAIAAWYCSAAILLNEAFGREVLPL</sequence>
<accession>X1V813</accession>
<dbReference type="NCBIfam" id="NF038013">
    <property type="entry name" value="AceTr_1"/>
    <property type="match status" value="1"/>
</dbReference>
<evidence type="ECO:0000256" key="1">
    <source>
        <dbReference type="ARBA" id="ARBA00004141"/>
    </source>
</evidence>
<proteinExistence type="inferred from homology"/>